<dbReference type="Proteomes" id="UP000789396">
    <property type="component" value="Unassembled WGS sequence"/>
</dbReference>
<name>A0A9N9F120_9GLOM</name>
<sequence length="76" mass="9140">MIKLFYFKNLKIYNTIQEVIKNWKFDKKLIAILTDNNLITLAIKILIQNLKNITSNNDDNIVQTMQKLFLKNFEEY</sequence>
<evidence type="ECO:0000313" key="2">
    <source>
        <dbReference type="Proteomes" id="UP000789396"/>
    </source>
</evidence>
<dbReference type="EMBL" id="CAJVPZ010001921">
    <property type="protein sequence ID" value="CAG8502773.1"/>
    <property type="molecule type" value="Genomic_DNA"/>
</dbReference>
<comment type="caution">
    <text evidence="1">The sequence shown here is derived from an EMBL/GenBank/DDBJ whole genome shotgun (WGS) entry which is preliminary data.</text>
</comment>
<dbReference type="OrthoDB" id="2444185at2759"/>
<protein>
    <submittedName>
        <fullName evidence="1">17624_t:CDS:1</fullName>
    </submittedName>
</protein>
<organism evidence="1 2">
    <name type="scientific">Racocetra fulgida</name>
    <dbReference type="NCBI Taxonomy" id="60492"/>
    <lineage>
        <taxon>Eukaryota</taxon>
        <taxon>Fungi</taxon>
        <taxon>Fungi incertae sedis</taxon>
        <taxon>Mucoromycota</taxon>
        <taxon>Glomeromycotina</taxon>
        <taxon>Glomeromycetes</taxon>
        <taxon>Diversisporales</taxon>
        <taxon>Gigasporaceae</taxon>
        <taxon>Racocetra</taxon>
    </lineage>
</organism>
<gene>
    <name evidence="1" type="ORF">RFULGI_LOCUS2517</name>
</gene>
<accession>A0A9N9F120</accession>
<reference evidence="1" key="1">
    <citation type="submission" date="2021-06" db="EMBL/GenBank/DDBJ databases">
        <authorList>
            <person name="Kallberg Y."/>
            <person name="Tangrot J."/>
            <person name="Rosling A."/>
        </authorList>
    </citation>
    <scope>NUCLEOTIDE SEQUENCE</scope>
    <source>
        <strain evidence="1">IN212</strain>
    </source>
</reference>
<dbReference type="AlphaFoldDB" id="A0A9N9F120"/>
<evidence type="ECO:0000313" key="1">
    <source>
        <dbReference type="EMBL" id="CAG8502773.1"/>
    </source>
</evidence>
<proteinExistence type="predicted"/>
<keyword evidence="2" id="KW-1185">Reference proteome</keyword>